<accession>K0RRM5</accession>
<reference evidence="2 3" key="1">
    <citation type="journal article" date="2012" name="Genome Biol.">
        <title>Genome and low-iron response of an oceanic diatom adapted to chronic iron limitation.</title>
        <authorList>
            <person name="Lommer M."/>
            <person name="Specht M."/>
            <person name="Roy A.S."/>
            <person name="Kraemer L."/>
            <person name="Andreson R."/>
            <person name="Gutowska M.A."/>
            <person name="Wolf J."/>
            <person name="Bergner S.V."/>
            <person name="Schilhabel M.B."/>
            <person name="Klostermeier U.C."/>
            <person name="Beiko R.G."/>
            <person name="Rosenstiel P."/>
            <person name="Hippler M."/>
            <person name="Laroche J."/>
        </authorList>
    </citation>
    <scope>NUCLEOTIDE SEQUENCE [LARGE SCALE GENOMIC DNA]</scope>
    <source>
        <strain evidence="2 3">CCMP1005</strain>
    </source>
</reference>
<dbReference type="AlphaFoldDB" id="K0RRM5"/>
<protein>
    <submittedName>
        <fullName evidence="2">Uncharacterized protein</fullName>
    </submittedName>
</protein>
<feature type="region of interest" description="Disordered" evidence="1">
    <location>
        <begin position="210"/>
        <end position="230"/>
    </location>
</feature>
<evidence type="ECO:0000313" key="2">
    <source>
        <dbReference type="EMBL" id="EJK55655.1"/>
    </source>
</evidence>
<proteinExistence type="predicted"/>
<keyword evidence="3" id="KW-1185">Reference proteome</keyword>
<name>K0RRM5_THAOC</name>
<feature type="compositionally biased region" description="Low complexity" evidence="1">
    <location>
        <begin position="27"/>
        <end position="39"/>
    </location>
</feature>
<organism evidence="2 3">
    <name type="scientific">Thalassiosira oceanica</name>
    <name type="common">Marine diatom</name>
    <dbReference type="NCBI Taxonomy" id="159749"/>
    <lineage>
        <taxon>Eukaryota</taxon>
        <taxon>Sar</taxon>
        <taxon>Stramenopiles</taxon>
        <taxon>Ochrophyta</taxon>
        <taxon>Bacillariophyta</taxon>
        <taxon>Coscinodiscophyceae</taxon>
        <taxon>Thalassiosirophycidae</taxon>
        <taxon>Thalassiosirales</taxon>
        <taxon>Thalassiosiraceae</taxon>
        <taxon>Thalassiosira</taxon>
    </lineage>
</organism>
<gene>
    <name evidence="2" type="ORF">THAOC_24589</name>
</gene>
<sequence length="230" mass="25499">MSSPSWISQMQSELHALAVDEAKLRSRLPSRPSSASARPTLHTSKRPEARQLNADLRRLSQPLPLPVYKEPSRLSRSANASVSSSRQFISRGVQCAKADDIPRRTCNRKRQIPPRQQIKNKSVDGMNCGIRPEGKAAAEAEQPGYRVLEVSSRLNCDSVVERCHQTQDNQLSLFANERGQGNGLSLSPIQRRKLRQLLKVAARRCLHNDLASGKNEDDDGNESARGLTAT</sequence>
<feature type="region of interest" description="Disordered" evidence="1">
    <location>
        <begin position="23"/>
        <end position="55"/>
    </location>
</feature>
<comment type="caution">
    <text evidence="2">The sequence shown here is derived from an EMBL/GenBank/DDBJ whole genome shotgun (WGS) entry which is preliminary data.</text>
</comment>
<dbReference type="Proteomes" id="UP000266841">
    <property type="component" value="Unassembled WGS sequence"/>
</dbReference>
<feature type="non-terminal residue" evidence="2">
    <location>
        <position position="230"/>
    </location>
</feature>
<dbReference type="EMBL" id="AGNL01033512">
    <property type="protein sequence ID" value="EJK55655.1"/>
    <property type="molecule type" value="Genomic_DNA"/>
</dbReference>
<evidence type="ECO:0000313" key="3">
    <source>
        <dbReference type="Proteomes" id="UP000266841"/>
    </source>
</evidence>
<evidence type="ECO:0000256" key="1">
    <source>
        <dbReference type="SAM" id="MobiDB-lite"/>
    </source>
</evidence>